<dbReference type="EMBL" id="RKRA01000001">
    <property type="protein sequence ID" value="RPF27778.1"/>
    <property type="molecule type" value="Genomic_DNA"/>
</dbReference>
<feature type="signal peptide" evidence="1">
    <location>
        <begin position="1"/>
        <end position="29"/>
    </location>
</feature>
<gene>
    <name evidence="2" type="ORF">EDD32_2276</name>
</gene>
<dbReference type="AlphaFoldDB" id="A0A3N4ZQ98"/>
<protein>
    <recommendedName>
        <fullName evidence="4">Ribosomally synthesized peptide with SipW-like signal peptide</fullName>
    </recommendedName>
</protein>
<evidence type="ECO:0000313" key="3">
    <source>
        <dbReference type="Proteomes" id="UP000280726"/>
    </source>
</evidence>
<reference evidence="2 3" key="1">
    <citation type="submission" date="2018-11" db="EMBL/GenBank/DDBJ databases">
        <title>Sequencing the genomes of 1000 actinobacteria strains.</title>
        <authorList>
            <person name="Klenk H.-P."/>
        </authorList>
    </citation>
    <scope>NUCLEOTIDE SEQUENCE [LARGE SCALE GENOMIC DNA]</scope>
    <source>
        <strain evidence="2 3">DSM 14418</strain>
    </source>
</reference>
<organism evidence="2 3">
    <name type="scientific">Georgenia muralis</name>
    <dbReference type="NCBI Taxonomy" id="154117"/>
    <lineage>
        <taxon>Bacteria</taxon>
        <taxon>Bacillati</taxon>
        <taxon>Actinomycetota</taxon>
        <taxon>Actinomycetes</taxon>
        <taxon>Micrococcales</taxon>
        <taxon>Bogoriellaceae</taxon>
        <taxon>Georgenia</taxon>
    </lineage>
</organism>
<comment type="caution">
    <text evidence="2">The sequence shown here is derived from an EMBL/GenBank/DDBJ whole genome shotgun (WGS) entry which is preliminary data.</text>
</comment>
<name>A0A3N4ZQ98_9MICO</name>
<keyword evidence="1" id="KW-0732">Signal</keyword>
<accession>A0A3N4ZQ98</accession>
<evidence type="ECO:0008006" key="4">
    <source>
        <dbReference type="Google" id="ProtNLM"/>
    </source>
</evidence>
<evidence type="ECO:0000256" key="1">
    <source>
        <dbReference type="SAM" id="SignalP"/>
    </source>
</evidence>
<feature type="chain" id="PRO_5018042989" description="Ribosomally synthesized peptide with SipW-like signal peptide" evidence="1">
    <location>
        <begin position="30"/>
        <end position="186"/>
    </location>
</feature>
<sequence>MRRHKSIVITATAGTLALLLVVGVSGAYASGATGDEGLAPKTEVIGGREYGSEDGLVVDVEQFAIVPGGDPVGRYFGTTVSPGQITPMVQWGTSYAISTEVVQLRYDGKARAAGNIYSGLRIINVCFWYSRGGTNVSSEKCSSARLSGTTWSAGPEVTHSVWDSLNPGAEQTVFNIRTTRIDPGVT</sequence>
<proteinExistence type="predicted"/>
<keyword evidence="3" id="KW-1185">Reference proteome</keyword>
<evidence type="ECO:0000313" key="2">
    <source>
        <dbReference type="EMBL" id="RPF27778.1"/>
    </source>
</evidence>
<dbReference type="Proteomes" id="UP000280726">
    <property type="component" value="Unassembled WGS sequence"/>
</dbReference>